<reference evidence="12" key="1">
    <citation type="submission" date="2020-05" db="EMBL/GenBank/DDBJ databases">
        <authorList>
            <person name="Chiriac C."/>
            <person name="Salcher M."/>
            <person name="Ghai R."/>
            <person name="Kavagutti S V."/>
        </authorList>
    </citation>
    <scope>NUCLEOTIDE SEQUENCE</scope>
</reference>
<evidence type="ECO:0000256" key="4">
    <source>
        <dbReference type="ARBA" id="ARBA00022827"/>
    </source>
</evidence>
<dbReference type="Pfam" id="PF07992">
    <property type="entry name" value="Pyr_redox_2"/>
    <property type="match status" value="1"/>
</dbReference>
<dbReference type="InterPro" id="IPR036188">
    <property type="entry name" value="FAD/NAD-bd_sf"/>
</dbReference>
<dbReference type="PRINTS" id="PR00411">
    <property type="entry name" value="PNDRDTASEI"/>
</dbReference>
<proteinExistence type="inferred from homology"/>
<feature type="transmembrane region" description="Helical" evidence="9">
    <location>
        <begin position="379"/>
        <end position="398"/>
    </location>
</feature>
<keyword evidence="9" id="KW-0812">Transmembrane</keyword>
<feature type="domain" description="FAD/NAD(P)-binding" evidence="10">
    <location>
        <begin position="15"/>
        <end position="335"/>
    </location>
</feature>
<evidence type="ECO:0000256" key="2">
    <source>
        <dbReference type="ARBA" id="ARBA00012637"/>
    </source>
</evidence>
<evidence type="ECO:0000256" key="5">
    <source>
        <dbReference type="ARBA" id="ARBA00022946"/>
    </source>
</evidence>
<keyword evidence="3" id="KW-0285">Flavoprotein</keyword>
<evidence type="ECO:0000256" key="6">
    <source>
        <dbReference type="ARBA" id="ARBA00023002"/>
    </source>
</evidence>
<evidence type="ECO:0000313" key="12">
    <source>
        <dbReference type="EMBL" id="CAB4825639.1"/>
    </source>
</evidence>
<sequence length="432" mass="46351">MASLNTLAEGSPTGMNVVIVGGGFAGMNVARGLAGTEAHVTIVDQHNFQTFQPLLYQVATAGLEPADVAYPIRTIFRNDDNISFRHGRVKSIDLDNRDVVLANGPHIPFDHLVLASGATAEFFNVPGAAVNSLPLYTLADARHLRNHLLLTLEEHDAEPERFPPGVTFVVVGAGPTGMETAGSVMELLDICVRRDRLNISLEDSQVLVVDQGDRVLPAFPKAASRYAKKILEKRNIGVRLGVTVTEVHADGVTLSDGSMIQADGVIWAAGVSARGTLAADALPHEPGPQGRVRVMNDLSVEGQENIWAIGDAAAVLTNVGGSVCPQLAPVAIQSGTHCAKQILSVLNGRATTPFVYKDKGVMATIGRRAAVAKMKRGPVITGTLGWLAWLALHLFYLVGYRNRFRVLTNWTWRYLDWPSGPRLIVADAETAP</sequence>
<dbReference type="EMBL" id="CAFBLT010000001">
    <property type="protein sequence ID" value="CAB4863398.1"/>
    <property type="molecule type" value="Genomic_DNA"/>
</dbReference>
<dbReference type="SUPFAM" id="SSF51905">
    <property type="entry name" value="FAD/NAD(P)-binding domain"/>
    <property type="match status" value="1"/>
</dbReference>
<protein>
    <recommendedName>
        <fullName evidence="2">NADH:ubiquinone reductase (non-electrogenic)</fullName>
        <ecNumber evidence="2">1.6.5.9</ecNumber>
    </recommendedName>
</protein>
<dbReference type="Gene3D" id="3.50.50.100">
    <property type="match status" value="1"/>
</dbReference>
<evidence type="ECO:0000259" key="11">
    <source>
        <dbReference type="Pfam" id="PF22366"/>
    </source>
</evidence>
<name>A0A6J6ZZ94_9ZZZZ</name>
<dbReference type="EC" id="1.6.5.9" evidence="2"/>
<evidence type="ECO:0000256" key="7">
    <source>
        <dbReference type="ARBA" id="ARBA00023027"/>
    </source>
</evidence>
<keyword evidence="9" id="KW-0472">Membrane</keyword>
<organism evidence="12">
    <name type="scientific">freshwater metagenome</name>
    <dbReference type="NCBI Taxonomy" id="449393"/>
    <lineage>
        <taxon>unclassified sequences</taxon>
        <taxon>metagenomes</taxon>
        <taxon>ecological metagenomes</taxon>
    </lineage>
</organism>
<dbReference type="EMBL" id="CAFABE010000026">
    <property type="protein sequence ID" value="CAB4825639.1"/>
    <property type="molecule type" value="Genomic_DNA"/>
</dbReference>
<keyword evidence="5" id="KW-0809">Transit peptide</keyword>
<dbReference type="PANTHER" id="PTHR43706">
    <property type="entry name" value="NADH DEHYDROGENASE"/>
    <property type="match status" value="1"/>
</dbReference>
<dbReference type="GO" id="GO:0050136">
    <property type="term" value="F:NADH dehydrogenase (quinone) (non-electrogenic) activity"/>
    <property type="evidence" value="ECO:0007669"/>
    <property type="project" value="UniProtKB-EC"/>
</dbReference>
<keyword evidence="6" id="KW-0560">Oxidoreductase</keyword>
<dbReference type="PANTHER" id="PTHR43706:SF47">
    <property type="entry name" value="EXTERNAL NADH-UBIQUINONE OXIDOREDUCTASE 1, MITOCHONDRIAL-RELATED"/>
    <property type="match status" value="1"/>
</dbReference>
<dbReference type="EMBL" id="CAFBPM010000034">
    <property type="protein sequence ID" value="CAB5032541.1"/>
    <property type="molecule type" value="Genomic_DNA"/>
</dbReference>
<accession>A0A6J6ZZ94</accession>
<keyword evidence="4" id="KW-0274">FAD</keyword>
<evidence type="ECO:0000256" key="1">
    <source>
        <dbReference type="ARBA" id="ARBA00005272"/>
    </source>
</evidence>
<gene>
    <name evidence="12" type="ORF">UFOPK3164_00731</name>
    <name evidence="13" type="ORF">UFOPK3427_00334</name>
    <name evidence="14" type="ORF">UFOPK4112_01839</name>
</gene>
<keyword evidence="7" id="KW-0520">NAD</keyword>
<dbReference type="InterPro" id="IPR023753">
    <property type="entry name" value="FAD/NAD-binding_dom"/>
</dbReference>
<dbReference type="GO" id="GO:0005739">
    <property type="term" value="C:mitochondrion"/>
    <property type="evidence" value="ECO:0007669"/>
    <property type="project" value="UniProtKB-ARBA"/>
</dbReference>
<evidence type="ECO:0000313" key="14">
    <source>
        <dbReference type="EMBL" id="CAB5032541.1"/>
    </source>
</evidence>
<evidence type="ECO:0000256" key="8">
    <source>
        <dbReference type="ARBA" id="ARBA00047599"/>
    </source>
</evidence>
<evidence type="ECO:0000256" key="3">
    <source>
        <dbReference type="ARBA" id="ARBA00022630"/>
    </source>
</evidence>
<dbReference type="InterPro" id="IPR054585">
    <property type="entry name" value="NDH2-like_C"/>
</dbReference>
<feature type="domain" description="External alternative NADH-ubiquinone oxidoreductase-like C-terminal" evidence="11">
    <location>
        <begin position="359"/>
        <end position="415"/>
    </location>
</feature>
<evidence type="ECO:0000313" key="13">
    <source>
        <dbReference type="EMBL" id="CAB4863398.1"/>
    </source>
</evidence>
<comment type="catalytic activity">
    <reaction evidence="8">
        <text>a quinone + NADH + H(+) = a quinol + NAD(+)</text>
        <dbReference type="Rhea" id="RHEA:46160"/>
        <dbReference type="ChEBI" id="CHEBI:15378"/>
        <dbReference type="ChEBI" id="CHEBI:24646"/>
        <dbReference type="ChEBI" id="CHEBI:57540"/>
        <dbReference type="ChEBI" id="CHEBI:57945"/>
        <dbReference type="ChEBI" id="CHEBI:132124"/>
        <dbReference type="EC" id="1.6.5.9"/>
    </reaction>
</comment>
<dbReference type="AlphaFoldDB" id="A0A6J6ZZ94"/>
<evidence type="ECO:0000259" key="10">
    <source>
        <dbReference type="Pfam" id="PF07992"/>
    </source>
</evidence>
<comment type="similarity">
    <text evidence="1">Belongs to the NADH dehydrogenase family.</text>
</comment>
<dbReference type="Pfam" id="PF22366">
    <property type="entry name" value="NDH2_C"/>
    <property type="match status" value="1"/>
</dbReference>
<dbReference type="PRINTS" id="PR00368">
    <property type="entry name" value="FADPNR"/>
</dbReference>
<dbReference type="InterPro" id="IPR045024">
    <property type="entry name" value="NDH-2"/>
</dbReference>
<evidence type="ECO:0000256" key="9">
    <source>
        <dbReference type="SAM" id="Phobius"/>
    </source>
</evidence>
<keyword evidence="9" id="KW-1133">Transmembrane helix</keyword>